<feature type="DNA-binding region" description="H-T-H motif" evidence="4">
    <location>
        <begin position="42"/>
        <end position="61"/>
    </location>
</feature>
<dbReference type="InterPro" id="IPR041479">
    <property type="entry name" value="TetR_CgmR_C"/>
</dbReference>
<evidence type="ECO:0000256" key="2">
    <source>
        <dbReference type="ARBA" id="ARBA00023125"/>
    </source>
</evidence>
<name>A0ABU2WGP2_9GAMM</name>
<dbReference type="Proteomes" id="UP001254608">
    <property type="component" value="Unassembled WGS sequence"/>
</dbReference>
<keyword evidence="2 4" id="KW-0238">DNA-binding</keyword>
<sequence length="196" mass="20767">MIQTQSSKAAPSSNGRGRPSAREAMLDAAERVVLHASAARLTLDAVAQEAAVSKGGVMYHFPSKDALLRAMVERLVERSIAGSQAVADSAGNGPGRQMRAYVAASTGNPLGNDQVAASMLAAVANDPALLEPVREFFQARFPKLAQGLSLERAAVVHLATEGLWMMELMQLSPFSPTQRARLVNALLRLTDEGSVD</sequence>
<dbReference type="SUPFAM" id="SSF46689">
    <property type="entry name" value="Homeodomain-like"/>
    <property type="match status" value="1"/>
</dbReference>
<evidence type="ECO:0000256" key="4">
    <source>
        <dbReference type="PROSITE-ProRule" id="PRU00335"/>
    </source>
</evidence>
<evidence type="ECO:0000256" key="5">
    <source>
        <dbReference type="SAM" id="MobiDB-lite"/>
    </source>
</evidence>
<evidence type="ECO:0000313" key="7">
    <source>
        <dbReference type="EMBL" id="MDT0496434.1"/>
    </source>
</evidence>
<accession>A0ABU2WGP2</accession>
<feature type="compositionally biased region" description="Polar residues" evidence="5">
    <location>
        <begin position="1"/>
        <end position="15"/>
    </location>
</feature>
<keyword evidence="8" id="KW-1185">Reference proteome</keyword>
<dbReference type="SUPFAM" id="SSF48498">
    <property type="entry name" value="Tetracyclin repressor-like, C-terminal domain"/>
    <property type="match status" value="1"/>
</dbReference>
<feature type="region of interest" description="Disordered" evidence="5">
    <location>
        <begin position="1"/>
        <end position="23"/>
    </location>
</feature>
<evidence type="ECO:0000259" key="6">
    <source>
        <dbReference type="PROSITE" id="PS50977"/>
    </source>
</evidence>
<dbReference type="RefSeq" id="WP_311363824.1">
    <property type="nucleotide sequence ID" value="NZ_JAVRIC010000003.1"/>
</dbReference>
<comment type="caution">
    <text evidence="7">The sequence shown here is derived from an EMBL/GenBank/DDBJ whole genome shotgun (WGS) entry which is preliminary data.</text>
</comment>
<protein>
    <submittedName>
        <fullName evidence="7">TetR/AcrR family transcriptional regulator</fullName>
    </submittedName>
</protein>
<reference evidence="7 8" key="1">
    <citation type="submission" date="2023-09" db="EMBL/GenBank/DDBJ databases">
        <authorList>
            <person name="Rey-Velasco X."/>
        </authorList>
    </citation>
    <scope>NUCLEOTIDE SEQUENCE [LARGE SCALE GENOMIC DNA]</scope>
    <source>
        <strain evidence="7 8">W345</strain>
    </source>
</reference>
<evidence type="ECO:0000256" key="1">
    <source>
        <dbReference type="ARBA" id="ARBA00023015"/>
    </source>
</evidence>
<gene>
    <name evidence="7" type="ORF">RM530_03515</name>
</gene>
<dbReference type="InterPro" id="IPR050109">
    <property type="entry name" value="HTH-type_TetR-like_transc_reg"/>
</dbReference>
<keyword evidence="3" id="KW-0804">Transcription</keyword>
<dbReference type="PRINTS" id="PR00455">
    <property type="entry name" value="HTHTETR"/>
</dbReference>
<dbReference type="PROSITE" id="PS50977">
    <property type="entry name" value="HTH_TETR_2"/>
    <property type="match status" value="1"/>
</dbReference>
<keyword evidence="1" id="KW-0805">Transcription regulation</keyword>
<dbReference type="InterPro" id="IPR036271">
    <property type="entry name" value="Tet_transcr_reg_TetR-rel_C_sf"/>
</dbReference>
<dbReference type="Gene3D" id="1.10.357.10">
    <property type="entry name" value="Tetracycline Repressor, domain 2"/>
    <property type="match status" value="1"/>
</dbReference>
<dbReference type="PANTHER" id="PTHR30055:SF234">
    <property type="entry name" value="HTH-TYPE TRANSCRIPTIONAL REGULATOR BETI"/>
    <property type="match status" value="1"/>
</dbReference>
<evidence type="ECO:0000256" key="3">
    <source>
        <dbReference type="ARBA" id="ARBA00023163"/>
    </source>
</evidence>
<feature type="domain" description="HTH tetR-type" evidence="6">
    <location>
        <begin position="19"/>
        <end position="79"/>
    </location>
</feature>
<dbReference type="PANTHER" id="PTHR30055">
    <property type="entry name" value="HTH-TYPE TRANSCRIPTIONAL REGULATOR RUTR"/>
    <property type="match status" value="1"/>
</dbReference>
<organism evidence="7 8">
    <name type="scientific">Banduia mediterranea</name>
    <dbReference type="NCBI Taxonomy" id="3075609"/>
    <lineage>
        <taxon>Bacteria</taxon>
        <taxon>Pseudomonadati</taxon>
        <taxon>Pseudomonadota</taxon>
        <taxon>Gammaproteobacteria</taxon>
        <taxon>Nevskiales</taxon>
        <taxon>Algiphilaceae</taxon>
        <taxon>Banduia</taxon>
    </lineage>
</organism>
<evidence type="ECO:0000313" key="8">
    <source>
        <dbReference type="Proteomes" id="UP001254608"/>
    </source>
</evidence>
<dbReference type="EMBL" id="JAVRIC010000003">
    <property type="protein sequence ID" value="MDT0496434.1"/>
    <property type="molecule type" value="Genomic_DNA"/>
</dbReference>
<dbReference type="Pfam" id="PF17937">
    <property type="entry name" value="TetR_C_28"/>
    <property type="match status" value="1"/>
</dbReference>
<proteinExistence type="predicted"/>
<dbReference type="InterPro" id="IPR001647">
    <property type="entry name" value="HTH_TetR"/>
</dbReference>
<dbReference type="Pfam" id="PF00440">
    <property type="entry name" value="TetR_N"/>
    <property type="match status" value="1"/>
</dbReference>
<dbReference type="InterPro" id="IPR009057">
    <property type="entry name" value="Homeodomain-like_sf"/>
</dbReference>